<comment type="caution">
    <text evidence="1">The sequence shown here is derived from an EMBL/GenBank/DDBJ whole genome shotgun (WGS) entry which is preliminary data.</text>
</comment>
<evidence type="ECO:0000313" key="1">
    <source>
        <dbReference type="EMBL" id="ETJ39870.1"/>
    </source>
</evidence>
<dbReference type="EMBL" id="AZMM01006244">
    <property type="protein sequence ID" value="ETJ39870.1"/>
    <property type="molecule type" value="Genomic_DNA"/>
</dbReference>
<dbReference type="AlphaFoldDB" id="W1YDT0"/>
<reference evidence="1" key="1">
    <citation type="submission" date="2013-12" db="EMBL/GenBank/DDBJ databases">
        <title>A Varibaculum cambriense genome reconstructed from a premature infant gut community with otherwise low bacterial novelty that shifts toward anaerobic metabolism during the third week of life.</title>
        <authorList>
            <person name="Brown C.T."/>
            <person name="Sharon I."/>
            <person name="Thomas B.C."/>
            <person name="Castelle C.J."/>
            <person name="Morowitz M.J."/>
            <person name="Banfield J.F."/>
        </authorList>
    </citation>
    <scope>NUCLEOTIDE SEQUENCE</scope>
</reference>
<gene>
    <name evidence="1" type="ORF">Q604_UNBC06244G0001</name>
</gene>
<protein>
    <submittedName>
        <fullName evidence="1">Uncharacterized protein</fullName>
    </submittedName>
</protein>
<name>W1YDT0_9ZZZZ</name>
<feature type="non-terminal residue" evidence="1">
    <location>
        <position position="23"/>
    </location>
</feature>
<organism evidence="1">
    <name type="scientific">human gut metagenome</name>
    <dbReference type="NCBI Taxonomy" id="408170"/>
    <lineage>
        <taxon>unclassified sequences</taxon>
        <taxon>metagenomes</taxon>
        <taxon>organismal metagenomes</taxon>
    </lineage>
</organism>
<accession>W1YDT0</accession>
<proteinExistence type="predicted"/>
<sequence>MRPQVLLNRLKKHLFFKDVFDAV</sequence>